<reference evidence="1 2" key="1">
    <citation type="journal article" date="2019" name="Sci. Rep.">
        <title>Orb-weaving spider Araneus ventricosus genome elucidates the spidroin gene catalogue.</title>
        <authorList>
            <person name="Kono N."/>
            <person name="Nakamura H."/>
            <person name="Ohtoshi R."/>
            <person name="Moran D.A.P."/>
            <person name="Shinohara A."/>
            <person name="Yoshida Y."/>
            <person name="Fujiwara M."/>
            <person name="Mori M."/>
            <person name="Tomita M."/>
            <person name="Arakawa K."/>
        </authorList>
    </citation>
    <scope>NUCLEOTIDE SEQUENCE [LARGE SCALE GENOMIC DNA]</scope>
</reference>
<dbReference type="EMBL" id="BGPR01000425">
    <property type="protein sequence ID" value="GBM19550.1"/>
    <property type="molecule type" value="Genomic_DNA"/>
</dbReference>
<dbReference type="AlphaFoldDB" id="A0A4Y2DRU5"/>
<proteinExistence type="predicted"/>
<evidence type="ECO:0000313" key="1">
    <source>
        <dbReference type="EMBL" id="GBM19550.1"/>
    </source>
</evidence>
<keyword evidence="2" id="KW-1185">Reference proteome</keyword>
<gene>
    <name evidence="1" type="ORF">AVEN_108017_1</name>
</gene>
<name>A0A4Y2DRU5_ARAVE</name>
<accession>A0A4Y2DRU5</accession>
<dbReference type="Proteomes" id="UP000499080">
    <property type="component" value="Unassembled WGS sequence"/>
</dbReference>
<evidence type="ECO:0000313" key="2">
    <source>
        <dbReference type="Proteomes" id="UP000499080"/>
    </source>
</evidence>
<comment type="caution">
    <text evidence="1">The sequence shown here is derived from an EMBL/GenBank/DDBJ whole genome shotgun (WGS) entry which is preliminary data.</text>
</comment>
<protein>
    <submittedName>
        <fullName evidence="1">Uncharacterized protein</fullName>
    </submittedName>
</protein>
<sequence length="139" mass="16093">MTPRVSPIVAQTSYFTWLIWSARCFPFRIEVFTCFSQCLLHMKKKERLHTLHAEVETDEDSDFENEDHGPEDVLELNSSYHENFSANDTESEEDGDSGNEKVMCQNGFHPKMAYSGGKQIRNVIILCRAYLDQKNQPKI</sequence>
<organism evidence="1 2">
    <name type="scientific">Araneus ventricosus</name>
    <name type="common">Orbweaver spider</name>
    <name type="synonym">Epeira ventricosa</name>
    <dbReference type="NCBI Taxonomy" id="182803"/>
    <lineage>
        <taxon>Eukaryota</taxon>
        <taxon>Metazoa</taxon>
        <taxon>Ecdysozoa</taxon>
        <taxon>Arthropoda</taxon>
        <taxon>Chelicerata</taxon>
        <taxon>Arachnida</taxon>
        <taxon>Araneae</taxon>
        <taxon>Araneomorphae</taxon>
        <taxon>Entelegynae</taxon>
        <taxon>Araneoidea</taxon>
        <taxon>Araneidae</taxon>
        <taxon>Araneus</taxon>
    </lineage>
</organism>